<comment type="similarity">
    <text evidence="2">Belongs to the TmcAL family.</text>
</comment>
<keyword evidence="2" id="KW-0694">RNA-binding</keyword>
<name>A0A174TKN0_9FIRM</name>
<keyword evidence="1 2" id="KW-0819">tRNA processing</keyword>
<dbReference type="PANTHER" id="PTHR37825">
    <property type="entry name" value="TRNA(MET) CYTIDINE ACETATE LIGASE"/>
    <property type="match status" value="1"/>
</dbReference>
<protein>
    <recommendedName>
        <fullName evidence="2">tRNA(Met) cytidine acetate ligase</fullName>
        <ecNumber evidence="2">6.3.4.-</ecNumber>
    </recommendedName>
</protein>
<keyword evidence="3" id="KW-0808">Transferase</keyword>
<gene>
    <name evidence="2" type="primary">tmcAL</name>
    <name evidence="3" type="ORF">ERS852526_02824</name>
</gene>
<comment type="function">
    <text evidence="2">Catalyzes the formation of N(4)-acetylcytidine (ac(4)C) at the wobble position of elongator tRNA(Met), using acetate and ATP as substrates. First activates an acetate ion to form acetyladenylate (Ac-AMP) and then transfers the acetyl group to tRNA to form ac(4)C34.</text>
</comment>
<dbReference type="GO" id="GO:0005524">
    <property type="term" value="F:ATP binding"/>
    <property type="evidence" value="ECO:0007669"/>
    <property type="project" value="UniProtKB-KW"/>
</dbReference>
<keyword evidence="2" id="KW-0436">Ligase</keyword>
<evidence type="ECO:0000313" key="3">
    <source>
        <dbReference type="EMBL" id="CUQ10332.1"/>
    </source>
</evidence>
<comment type="caution">
    <text evidence="2">Lacks conserved residue(s) required for the propagation of feature annotation.</text>
</comment>
<dbReference type="RefSeq" id="WP_055284480.1">
    <property type="nucleotide sequence ID" value="NZ_CZAY01000025.1"/>
</dbReference>
<dbReference type="GO" id="GO:0006400">
    <property type="term" value="P:tRNA modification"/>
    <property type="evidence" value="ECO:0007669"/>
    <property type="project" value="UniProtKB-UniRule"/>
</dbReference>
<keyword evidence="2" id="KW-0067">ATP-binding</keyword>
<dbReference type="InterPro" id="IPR008513">
    <property type="entry name" value="tRNA(Met)_cyd_acetate_ligase"/>
</dbReference>
<comment type="catalytic activity">
    <reaction evidence="2">
        <text>cytidine(34) in elongator tRNA(Met) + acetate + ATP = N(4)-acetylcytidine(34) in elongator tRNA(Met) + AMP + diphosphate</text>
        <dbReference type="Rhea" id="RHEA:58144"/>
        <dbReference type="Rhea" id="RHEA-COMP:10693"/>
        <dbReference type="Rhea" id="RHEA-COMP:10694"/>
        <dbReference type="ChEBI" id="CHEBI:30089"/>
        <dbReference type="ChEBI" id="CHEBI:30616"/>
        <dbReference type="ChEBI" id="CHEBI:33019"/>
        <dbReference type="ChEBI" id="CHEBI:74900"/>
        <dbReference type="ChEBI" id="CHEBI:82748"/>
        <dbReference type="ChEBI" id="CHEBI:456215"/>
    </reaction>
</comment>
<dbReference type="EMBL" id="CZAY01000025">
    <property type="protein sequence ID" value="CUQ10332.1"/>
    <property type="molecule type" value="Genomic_DNA"/>
</dbReference>
<dbReference type="EC" id="6.3.4.-" evidence="2"/>
<feature type="binding site" evidence="2">
    <location>
        <position position="189"/>
    </location>
    <ligand>
        <name>ATP</name>
        <dbReference type="ChEBI" id="CHEBI:30616"/>
    </ligand>
</feature>
<dbReference type="Pfam" id="PF05636">
    <property type="entry name" value="HIGH_NTase1"/>
    <property type="match status" value="1"/>
</dbReference>
<evidence type="ECO:0000256" key="2">
    <source>
        <dbReference type="HAMAP-Rule" id="MF_01539"/>
    </source>
</evidence>
<accession>A0A174TKN0</accession>
<dbReference type="OrthoDB" id="9769796at2"/>
<feature type="binding site" evidence="2">
    <location>
        <position position="164"/>
    </location>
    <ligand>
        <name>ATP</name>
        <dbReference type="ChEBI" id="CHEBI:30616"/>
    </ligand>
</feature>
<feature type="binding site" evidence="2">
    <location>
        <begin position="7"/>
        <end position="20"/>
    </location>
    <ligand>
        <name>ATP</name>
        <dbReference type="ChEBI" id="CHEBI:30616"/>
    </ligand>
</feature>
<dbReference type="GO" id="GO:0016740">
    <property type="term" value="F:transferase activity"/>
    <property type="evidence" value="ECO:0007669"/>
    <property type="project" value="UniProtKB-KW"/>
</dbReference>
<dbReference type="Gene3D" id="3.40.50.620">
    <property type="entry name" value="HUPs"/>
    <property type="match status" value="1"/>
</dbReference>
<evidence type="ECO:0000313" key="4">
    <source>
        <dbReference type="Proteomes" id="UP000095485"/>
    </source>
</evidence>
<dbReference type="GO" id="GO:0000049">
    <property type="term" value="F:tRNA binding"/>
    <property type="evidence" value="ECO:0007669"/>
    <property type="project" value="UniProtKB-KW"/>
</dbReference>
<dbReference type="Proteomes" id="UP000095485">
    <property type="component" value="Unassembled WGS sequence"/>
</dbReference>
<dbReference type="HAMAP" id="MF_01539">
    <property type="entry name" value="TmcAL"/>
    <property type="match status" value="1"/>
</dbReference>
<organism evidence="3 4">
    <name type="scientific">Dorea longicatena</name>
    <dbReference type="NCBI Taxonomy" id="88431"/>
    <lineage>
        <taxon>Bacteria</taxon>
        <taxon>Bacillati</taxon>
        <taxon>Bacillota</taxon>
        <taxon>Clostridia</taxon>
        <taxon>Lachnospirales</taxon>
        <taxon>Lachnospiraceae</taxon>
        <taxon>Dorea</taxon>
    </lineage>
</organism>
<dbReference type="GeneID" id="96230097"/>
<dbReference type="AlphaFoldDB" id="A0A174TKN0"/>
<sequence length="425" mass="48184">MKTVGLITEYNPFHNGHLYHIERARELTGADRVVIVMSGDYVQRGTPALLSKHSRAHMALLNGASAICELPVCYASGSAEFFAQGAISILEGLGCIDTLCFGSECGELSVLQHIAQLLLSESDTYSHMLQDALKKGHSFPAARHQALEKLTGDASVSQILSEPNNILGIEYLKALKKQNSRMVPYTLKRDSSGYHDTKLQPQSSSASAIRNALRHWEKQPFSRYPADPQQTPDGFSELLQNQLPENALRLLRDAWNQSCPIETNDFSLLLKYRLLCETRRSLCEYQDISEDLANRIIRNRNQFLNFEQFCQLLKTKELTYSRISRGLLHILLAVKKEDMLRYRESSCIYTRILGFRKEHADVLRQIKENASIPVITKLGQTDSLLPETIRMLDQTTFASDLYESVVSDKFGIPFINEYQKQIIHV</sequence>
<dbReference type="NCBIfam" id="NF010191">
    <property type="entry name" value="PRK13670.1"/>
    <property type="match status" value="1"/>
</dbReference>
<dbReference type="SUPFAM" id="SSF52374">
    <property type="entry name" value="Nucleotidylyl transferase"/>
    <property type="match status" value="1"/>
</dbReference>
<keyword evidence="2" id="KW-0963">Cytoplasm</keyword>
<dbReference type="GO" id="GO:0016879">
    <property type="term" value="F:ligase activity, forming carbon-nitrogen bonds"/>
    <property type="evidence" value="ECO:0007669"/>
    <property type="project" value="UniProtKB-UniRule"/>
</dbReference>
<dbReference type="PANTHER" id="PTHR37825:SF1">
    <property type="entry name" value="TRNA(MET) CYTIDINE ACETATE LIGASE"/>
    <property type="match status" value="1"/>
</dbReference>
<dbReference type="InterPro" id="IPR014729">
    <property type="entry name" value="Rossmann-like_a/b/a_fold"/>
</dbReference>
<keyword evidence="2" id="KW-0820">tRNA-binding</keyword>
<keyword evidence="2" id="KW-0547">Nucleotide-binding</keyword>
<comment type="subcellular location">
    <subcellularLocation>
        <location evidence="2">Cytoplasm</location>
    </subcellularLocation>
</comment>
<dbReference type="GO" id="GO:0005737">
    <property type="term" value="C:cytoplasm"/>
    <property type="evidence" value="ECO:0007669"/>
    <property type="project" value="UniProtKB-SubCell"/>
</dbReference>
<feature type="binding site" evidence="2">
    <location>
        <position position="102"/>
    </location>
    <ligand>
        <name>ATP</name>
        <dbReference type="ChEBI" id="CHEBI:30616"/>
    </ligand>
</feature>
<evidence type="ECO:0000256" key="1">
    <source>
        <dbReference type="ARBA" id="ARBA00022694"/>
    </source>
</evidence>
<proteinExistence type="inferred from homology"/>
<reference evidence="3 4" key="1">
    <citation type="submission" date="2015-09" db="EMBL/GenBank/DDBJ databases">
        <authorList>
            <consortium name="Pathogen Informatics"/>
        </authorList>
    </citation>
    <scope>NUCLEOTIDE SEQUENCE [LARGE SCALE GENOMIC DNA]</scope>
    <source>
        <strain evidence="3 4">2789STDY5834914</strain>
    </source>
</reference>